<dbReference type="Gene3D" id="3.30.70.1380">
    <property type="entry name" value="Transcriptional regulatory protein pf0864 domain like"/>
    <property type="match status" value="1"/>
</dbReference>
<reference evidence="2" key="1">
    <citation type="journal article" date="2021" name="bioRxiv">
        <title>Unraveling nitrogen, sulfur and carbon metabolic pathways and microbial community transcriptional responses to substrate deprivation and toxicity stresses in a bioreactor mimicking anoxic brackish coastal sediment conditions.</title>
        <authorList>
            <person name="Martins P.D."/>
            <person name="Echeveste M.J."/>
            <person name="Arshad A."/>
            <person name="Kurth J."/>
            <person name="Ouboter H."/>
            <person name="Jetten M.S.M."/>
            <person name="Welte C.U."/>
        </authorList>
    </citation>
    <scope>NUCLEOTIDE SEQUENCE</scope>
    <source>
        <strain evidence="2">MAG_39</strain>
    </source>
</reference>
<sequence length="168" mass="19170">MEKRSALLLAQADHVTGEVLGFAVERIMGLGAHNVQLIPTITKKNRPGHILLIDTMAAKEEVIAEFLIKELKVTGYHRVDTTHIFYRVTYVTRKITIKLKEKTEEFQCEVKLVGDPGQPLCMDVEHDFLVKVQTQVKEKMNCLISLNELRTLIESKLRETDEEVTIVL</sequence>
<comment type="caution">
    <text evidence="2">The sequence shown here is derived from an EMBL/GenBank/DDBJ whole genome shotgun (WGS) entry which is preliminary data.</text>
</comment>
<protein>
    <submittedName>
        <fullName evidence="2">DUF111 family protein</fullName>
    </submittedName>
</protein>
<dbReference type="Proteomes" id="UP000705867">
    <property type="component" value="Unassembled WGS sequence"/>
</dbReference>
<proteinExistence type="predicted"/>
<dbReference type="PANTHER" id="PTHR36566">
    <property type="entry name" value="NICKEL INSERTION PROTEIN-RELATED"/>
    <property type="match status" value="1"/>
</dbReference>
<gene>
    <name evidence="2" type="ORF">K8I29_18590</name>
</gene>
<dbReference type="PANTHER" id="PTHR36566:SF1">
    <property type="entry name" value="PYRIDINIUM-3,5-BISTHIOCARBOXYLIC ACID MONONUCLEOTIDE NICKEL INSERTION PROTEIN"/>
    <property type="match status" value="1"/>
</dbReference>
<dbReference type="AlphaFoldDB" id="A0A953M3C6"/>
<organism evidence="2 3">
    <name type="scientific">Candidatus Nitrobium versatile</name>
    <dbReference type="NCBI Taxonomy" id="2884831"/>
    <lineage>
        <taxon>Bacteria</taxon>
        <taxon>Pseudomonadati</taxon>
        <taxon>Nitrospirota</taxon>
        <taxon>Nitrospiria</taxon>
        <taxon>Nitrospirales</taxon>
        <taxon>Nitrospiraceae</taxon>
        <taxon>Candidatus Nitrobium</taxon>
    </lineage>
</organism>
<keyword evidence="1" id="KW-0533">Nickel</keyword>
<name>A0A953M3C6_9BACT</name>
<evidence type="ECO:0000256" key="1">
    <source>
        <dbReference type="ARBA" id="ARBA00022596"/>
    </source>
</evidence>
<reference evidence="2" key="2">
    <citation type="submission" date="2021-08" db="EMBL/GenBank/DDBJ databases">
        <authorList>
            <person name="Dalcin Martins P."/>
        </authorList>
    </citation>
    <scope>NUCLEOTIDE SEQUENCE</scope>
    <source>
        <strain evidence="2">MAG_39</strain>
    </source>
</reference>
<evidence type="ECO:0000313" key="2">
    <source>
        <dbReference type="EMBL" id="MBZ0158209.1"/>
    </source>
</evidence>
<dbReference type="Pfam" id="PF01969">
    <property type="entry name" value="Ni_insertion"/>
    <property type="match status" value="1"/>
</dbReference>
<dbReference type="EMBL" id="JAIOIV010000141">
    <property type="protein sequence ID" value="MBZ0158209.1"/>
    <property type="molecule type" value="Genomic_DNA"/>
</dbReference>
<evidence type="ECO:0000313" key="3">
    <source>
        <dbReference type="Proteomes" id="UP000705867"/>
    </source>
</evidence>
<accession>A0A953M3C6</accession>
<dbReference type="InterPro" id="IPR002822">
    <property type="entry name" value="Ni_insertion"/>
</dbReference>